<dbReference type="EMBL" id="JAOTPL010000003">
    <property type="protein sequence ID" value="MCU7693511.1"/>
    <property type="molecule type" value="Genomic_DNA"/>
</dbReference>
<evidence type="ECO:0000256" key="1">
    <source>
        <dbReference type="SAM" id="Phobius"/>
    </source>
</evidence>
<keyword evidence="1" id="KW-1133">Transmembrane helix</keyword>
<feature type="transmembrane region" description="Helical" evidence="1">
    <location>
        <begin position="43"/>
        <end position="68"/>
    </location>
</feature>
<evidence type="ECO:0000313" key="2">
    <source>
        <dbReference type="EMBL" id="MCU7693511.1"/>
    </source>
</evidence>
<evidence type="ECO:0000313" key="3">
    <source>
        <dbReference type="Proteomes" id="UP001209317"/>
    </source>
</evidence>
<dbReference type="InterPro" id="IPR009937">
    <property type="entry name" value="Phage_holin_3_6"/>
</dbReference>
<sequence length="126" mass="14336">MSDEKNPNFFAAYADDIKSQVEDRLLLYRLQAVKITSNLLSNILMFSLVALFGFFVLVFLSVMLAFYLSEVLDSYYWGFGCVAGLYILLLVICIVFKKSLFGKFIMGNIANIIFDKTEKKDPDDGK</sequence>
<gene>
    <name evidence="2" type="ORF">OD355_03170</name>
</gene>
<protein>
    <submittedName>
        <fullName evidence="2">Phage holin family protein</fullName>
    </submittedName>
</protein>
<dbReference type="Proteomes" id="UP001209317">
    <property type="component" value="Unassembled WGS sequence"/>
</dbReference>
<keyword evidence="1" id="KW-0472">Membrane</keyword>
<keyword evidence="3" id="KW-1185">Reference proteome</keyword>
<organism evidence="2 3">
    <name type="scientific">Haoranjiania flava</name>
    <dbReference type="NCBI Taxonomy" id="1856322"/>
    <lineage>
        <taxon>Bacteria</taxon>
        <taxon>Pseudomonadati</taxon>
        <taxon>Bacteroidota</taxon>
        <taxon>Chitinophagia</taxon>
        <taxon>Chitinophagales</taxon>
        <taxon>Chitinophagaceae</taxon>
        <taxon>Haoranjiania</taxon>
    </lineage>
</organism>
<name>A0AAE3INE8_9BACT</name>
<dbReference type="AlphaFoldDB" id="A0AAE3INE8"/>
<dbReference type="Pfam" id="PF07332">
    <property type="entry name" value="Phage_holin_3_6"/>
    <property type="match status" value="1"/>
</dbReference>
<accession>A0AAE3INE8</accession>
<feature type="transmembrane region" description="Helical" evidence="1">
    <location>
        <begin position="74"/>
        <end position="96"/>
    </location>
</feature>
<comment type="caution">
    <text evidence="2">The sequence shown here is derived from an EMBL/GenBank/DDBJ whole genome shotgun (WGS) entry which is preliminary data.</text>
</comment>
<proteinExistence type="predicted"/>
<reference evidence="2" key="1">
    <citation type="submission" date="2022-10" db="EMBL/GenBank/DDBJ databases">
        <authorList>
            <person name="Kim H.S."/>
            <person name="Kim J.-S."/>
            <person name="Suh M.K."/>
            <person name="Eom M.K."/>
            <person name="Lee J.-S."/>
        </authorList>
    </citation>
    <scope>NUCLEOTIDE SEQUENCE</scope>
    <source>
        <strain evidence="2">LIP-5</strain>
    </source>
</reference>
<keyword evidence="1" id="KW-0812">Transmembrane</keyword>
<dbReference type="RefSeq" id="WP_263036999.1">
    <property type="nucleotide sequence ID" value="NZ_JAOTPL010000003.1"/>
</dbReference>